<accession>A0A1V5SSH2</accession>
<dbReference type="AlphaFoldDB" id="A0A1V5SSH2"/>
<gene>
    <name evidence="9" type="primary">lpxA</name>
    <name evidence="9" type="ORF">BWY41_01313</name>
</gene>
<sequence>MNRDIRAIIEEGAIIAEGVQVGPYAIIGKDVTIGEGTTIGSGVILEGRVHIGSKCMIGHHTVIGTPPQDLSYQGEETEVWIGDETVIREFSTIHRATGKGNETRIGRKCYIMSYCHIAHNCRVGNEVTMANNASLAGYVEVNDMATLSGFVGVHQFVRIGKLTMLGGLSKIVMDIPPFTLADGHPARLFGLNVVGLKRRGYSKEERDQIKKIYTIIFERHGNLPELLDNIQRDFTGEYVAEIINFFSQGRRGITRFIKEKRLNDVY</sequence>
<protein>
    <submittedName>
        <fullName evidence="9">Acyl-(Acyl-carrier-protein)--UDP-N-acetylglucosamine O-acyltransferase</fullName>
        <ecNumber evidence="9">2.3.1.129</ecNumber>
    </submittedName>
</protein>
<dbReference type="GO" id="GO:0009245">
    <property type="term" value="P:lipid A biosynthetic process"/>
    <property type="evidence" value="ECO:0007669"/>
    <property type="project" value="UniProtKB-KW"/>
</dbReference>
<keyword evidence="6" id="KW-0443">Lipid metabolism</keyword>
<dbReference type="Pfam" id="PF00132">
    <property type="entry name" value="Hexapep"/>
    <property type="match status" value="2"/>
</dbReference>
<keyword evidence="4 9" id="KW-0808">Transferase</keyword>
<keyword evidence="2" id="KW-0444">Lipid biosynthesis</keyword>
<dbReference type="Proteomes" id="UP000485569">
    <property type="component" value="Unassembled WGS sequence"/>
</dbReference>
<dbReference type="InterPro" id="IPR037157">
    <property type="entry name" value="Acetyltransf_C_sf"/>
</dbReference>
<evidence type="ECO:0000259" key="8">
    <source>
        <dbReference type="Pfam" id="PF13720"/>
    </source>
</evidence>
<evidence type="ECO:0000313" key="9">
    <source>
        <dbReference type="EMBL" id="OQA57254.1"/>
    </source>
</evidence>
<dbReference type="InterPro" id="IPR029098">
    <property type="entry name" value="Acetyltransf_C"/>
</dbReference>
<keyword evidence="7 9" id="KW-0012">Acyltransferase</keyword>
<dbReference type="EMBL" id="MWBQ01000094">
    <property type="protein sequence ID" value="OQA57254.1"/>
    <property type="molecule type" value="Genomic_DNA"/>
</dbReference>
<feature type="domain" description="UDP N-acetylglucosamine O-acyltransferase C-terminal" evidence="8">
    <location>
        <begin position="174"/>
        <end position="253"/>
    </location>
</feature>
<dbReference type="PROSITE" id="PS00101">
    <property type="entry name" value="HEXAPEP_TRANSFERASES"/>
    <property type="match status" value="2"/>
</dbReference>
<reference evidence="9" key="1">
    <citation type="submission" date="2017-02" db="EMBL/GenBank/DDBJ databases">
        <title>Delving into the versatile metabolic prowess of the omnipresent phylum Bacteroidetes.</title>
        <authorList>
            <person name="Nobu M.K."/>
            <person name="Mei R."/>
            <person name="Narihiro T."/>
            <person name="Kuroda K."/>
            <person name="Liu W.-T."/>
        </authorList>
    </citation>
    <scope>NUCLEOTIDE SEQUENCE</scope>
    <source>
        <strain evidence="9">ADurb.Bin276</strain>
    </source>
</reference>
<dbReference type="CDD" id="cd03351">
    <property type="entry name" value="LbH_UDP-GlcNAc_AT"/>
    <property type="match status" value="1"/>
</dbReference>
<dbReference type="GO" id="GO:0016020">
    <property type="term" value="C:membrane"/>
    <property type="evidence" value="ECO:0007669"/>
    <property type="project" value="GOC"/>
</dbReference>
<name>A0A1V5SSH2_9BACT</name>
<comment type="caution">
    <text evidence="9">The sequence shown here is derived from an EMBL/GenBank/DDBJ whole genome shotgun (WGS) entry which is preliminary data.</text>
</comment>
<dbReference type="InterPro" id="IPR010137">
    <property type="entry name" value="Lipid_A_LpxA"/>
</dbReference>
<dbReference type="Gene3D" id="1.20.1180.10">
    <property type="entry name" value="Udp N-acetylglucosamine O-acyltransferase, C-terminal domain"/>
    <property type="match status" value="1"/>
</dbReference>
<dbReference type="PIRSF" id="PIRSF000456">
    <property type="entry name" value="UDP-GlcNAc_acltr"/>
    <property type="match status" value="1"/>
</dbReference>
<dbReference type="GO" id="GO:0008780">
    <property type="term" value="F:acyl-[acyl-carrier-protein]-UDP-N-acetylglucosamine O-acyltransferase activity"/>
    <property type="evidence" value="ECO:0007669"/>
    <property type="project" value="UniProtKB-EC"/>
</dbReference>
<evidence type="ECO:0000256" key="4">
    <source>
        <dbReference type="ARBA" id="ARBA00022679"/>
    </source>
</evidence>
<dbReference type="NCBIfam" id="TIGR01852">
    <property type="entry name" value="lipid_A_lpxA"/>
    <property type="match status" value="1"/>
</dbReference>
<dbReference type="PANTHER" id="PTHR43480">
    <property type="entry name" value="ACYL-[ACYL-CARRIER-PROTEIN]--UDP-N-ACETYLGLUCOSAMINE O-ACYLTRANSFERASE"/>
    <property type="match status" value="1"/>
</dbReference>
<dbReference type="SUPFAM" id="SSF51161">
    <property type="entry name" value="Trimeric LpxA-like enzymes"/>
    <property type="match status" value="1"/>
</dbReference>
<evidence type="ECO:0000256" key="2">
    <source>
        <dbReference type="ARBA" id="ARBA00022516"/>
    </source>
</evidence>
<keyword evidence="3" id="KW-0441">Lipid A biosynthesis</keyword>
<keyword evidence="1" id="KW-0963">Cytoplasm</keyword>
<evidence type="ECO:0000256" key="1">
    <source>
        <dbReference type="ARBA" id="ARBA00022490"/>
    </source>
</evidence>
<dbReference type="InterPro" id="IPR011004">
    <property type="entry name" value="Trimer_LpxA-like_sf"/>
</dbReference>
<proteinExistence type="predicted"/>
<dbReference type="NCBIfam" id="NF003657">
    <property type="entry name" value="PRK05289.1"/>
    <property type="match status" value="1"/>
</dbReference>
<dbReference type="InterPro" id="IPR018357">
    <property type="entry name" value="Hexapep_transf_CS"/>
</dbReference>
<keyword evidence="5" id="KW-0677">Repeat</keyword>
<evidence type="ECO:0000256" key="5">
    <source>
        <dbReference type="ARBA" id="ARBA00022737"/>
    </source>
</evidence>
<evidence type="ECO:0000256" key="3">
    <source>
        <dbReference type="ARBA" id="ARBA00022556"/>
    </source>
</evidence>
<dbReference type="EC" id="2.3.1.129" evidence="9"/>
<evidence type="ECO:0000256" key="7">
    <source>
        <dbReference type="ARBA" id="ARBA00023315"/>
    </source>
</evidence>
<dbReference type="InterPro" id="IPR001451">
    <property type="entry name" value="Hexapep"/>
</dbReference>
<evidence type="ECO:0000256" key="6">
    <source>
        <dbReference type="ARBA" id="ARBA00023098"/>
    </source>
</evidence>
<organism evidence="9">
    <name type="scientific">Candidatus Atribacter allofermentans</name>
    <dbReference type="NCBI Taxonomy" id="1852833"/>
    <lineage>
        <taxon>Bacteria</taxon>
        <taxon>Pseudomonadati</taxon>
        <taxon>Atribacterota</taxon>
        <taxon>Atribacteria</taxon>
        <taxon>Atribacterales</taxon>
        <taxon>Atribacteraceae</taxon>
        <taxon>Atribacter</taxon>
    </lineage>
</organism>
<dbReference type="Pfam" id="PF13720">
    <property type="entry name" value="Acetyltransf_11"/>
    <property type="match status" value="1"/>
</dbReference>
<dbReference type="Gene3D" id="2.160.10.10">
    <property type="entry name" value="Hexapeptide repeat proteins"/>
    <property type="match status" value="1"/>
</dbReference>
<dbReference type="PANTHER" id="PTHR43480:SF1">
    <property type="entry name" value="ACYL-[ACYL-CARRIER-PROTEIN]--UDP-N-ACETYLGLUCOSAMINE O-ACYLTRANSFERASE, MITOCHONDRIAL-RELATED"/>
    <property type="match status" value="1"/>
</dbReference>